<evidence type="ECO:0000256" key="3">
    <source>
        <dbReference type="ARBA" id="ARBA00023239"/>
    </source>
</evidence>
<evidence type="ECO:0000256" key="1">
    <source>
        <dbReference type="ARBA" id="ARBA00009798"/>
    </source>
</evidence>
<evidence type="ECO:0000313" key="5">
    <source>
        <dbReference type="EMBL" id="QNQ89785.1"/>
    </source>
</evidence>
<dbReference type="Pfam" id="PF04073">
    <property type="entry name" value="tRNA_edit"/>
    <property type="match status" value="1"/>
</dbReference>
<dbReference type="PIRSF" id="PIRSF006181">
    <property type="entry name" value="EbsC_YbaK"/>
    <property type="match status" value="1"/>
</dbReference>
<dbReference type="InterPro" id="IPR036754">
    <property type="entry name" value="YbaK/aa-tRNA-synt-asso_dom_sf"/>
</dbReference>
<dbReference type="CDD" id="cd00002">
    <property type="entry name" value="YbaK_deacylase"/>
    <property type="match status" value="1"/>
</dbReference>
<protein>
    <recommendedName>
        <fullName evidence="4">Cys-tRNA(Pro)/Cys-tRNA(Cys) deacylase</fullName>
        <ecNumber evidence="4">4.2.-.-</ecNumber>
    </recommendedName>
</protein>
<dbReference type="AlphaFoldDB" id="A0A7H0SML0"/>
<keyword evidence="3 4" id="KW-0456">Lyase</keyword>
<dbReference type="GO" id="GO:0006412">
    <property type="term" value="P:translation"/>
    <property type="evidence" value="ECO:0007669"/>
    <property type="project" value="UniProtKB-KW"/>
</dbReference>
<evidence type="ECO:0000313" key="6">
    <source>
        <dbReference type="Proteomes" id="UP000516320"/>
    </source>
</evidence>
<dbReference type="NCBIfam" id="TIGR00011">
    <property type="entry name" value="YbaK_EbsC"/>
    <property type="match status" value="1"/>
</dbReference>
<dbReference type="KEGG" id="cpoy:GP475_03310"/>
<keyword evidence="2 4" id="KW-0648">Protein biosynthesis</keyword>
<dbReference type="SUPFAM" id="SSF55826">
    <property type="entry name" value="YbaK/ProRS associated domain"/>
    <property type="match status" value="1"/>
</dbReference>
<dbReference type="Gene3D" id="3.90.960.10">
    <property type="entry name" value="YbaK/aminoacyl-tRNA synthetase-associated domain"/>
    <property type="match status" value="1"/>
</dbReference>
<dbReference type="GO" id="GO:0016829">
    <property type="term" value="F:lyase activity"/>
    <property type="evidence" value="ECO:0007669"/>
    <property type="project" value="UniProtKB-KW"/>
</dbReference>
<dbReference type="EMBL" id="CP046884">
    <property type="protein sequence ID" value="QNQ89785.1"/>
    <property type="molecule type" value="Genomic_DNA"/>
</dbReference>
<dbReference type="InterPro" id="IPR004369">
    <property type="entry name" value="Prolyl-tRNA_editing_YbaK/EbsC"/>
</dbReference>
<gene>
    <name evidence="5" type="primary">ybaK</name>
    <name evidence="5" type="ORF">GP475_03310</name>
</gene>
<organism evidence="5 6">
    <name type="scientific">Corynebacterium poyangense</name>
    <dbReference type="NCBI Taxonomy" id="2684405"/>
    <lineage>
        <taxon>Bacteria</taxon>
        <taxon>Bacillati</taxon>
        <taxon>Actinomycetota</taxon>
        <taxon>Actinomycetes</taxon>
        <taxon>Mycobacteriales</taxon>
        <taxon>Corynebacteriaceae</taxon>
        <taxon>Corynebacterium</taxon>
    </lineage>
</organism>
<dbReference type="Proteomes" id="UP000516320">
    <property type="component" value="Chromosome"/>
</dbReference>
<reference evidence="5 6" key="1">
    <citation type="submission" date="2019-12" db="EMBL/GenBank/DDBJ databases">
        <title>Corynebacterium sp. nov., isolated from feces of the Anser Albifrons in China.</title>
        <authorList>
            <person name="Liu Q."/>
        </authorList>
    </citation>
    <scope>NUCLEOTIDE SEQUENCE [LARGE SCALE GENOMIC DNA]</scope>
    <source>
        <strain evidence="5 6">4H37-19</strain>
    </source>
</reference>
<evidence type="ECO:0000256" key="2">
    <source>
        <dbReference type="ARBA" id="ARBA00022917"/>
    </source>
</evidence>
<evidence type="ECO:0000256" key="4">
    <source>
        <dbReference type="PIRNR" id="PIRNR006181"/>
    </source>
</evidence>
<accession>A0A7H0SML0</accession>
<name>A0A7H0SML0_9CORY</name>
<dbReference type="EC" id="4.2.-.-" evidence="4"/>
<dbReference type="GO" id="GO:0002161">
    <property type="term" value="F:aminoacyl-tRNA deacylase activity"/>
    <property type="evidence" value="ECO:0007669"/>
    <property type="project" value="InterPro"/>
</dbReference>
<sequence length="167" mass="17481">MAKKKNRAAATPAIQILIDQKIAHHLDTFDGGTEHFGEQAAKALGGDPAVILKTLMVDLDPRRAGKHLGVCCIPVTAKLSLKKAARSFGVPKADMASPAAAQRSSGYVPGGISPLGQKNPVETRIDSSVAKAEKIWVSGGKRGLDIAVNPQDLAHVLGAQFSDLQAE</sequence>
<comment type="similarity">
    <text evidence="1 4">Belongs to the prolyl-tRNA editing family. YbaK/EbsC subfamily.</text>
</comment>
<dbReference type="PANTHER" id="PTHR30411">
    <property type="entry name" value="CYTOPLASMIC PROTEIN"/>
    <property type="match status" value="1"/>
</dbReference>
<keyword evidence="6" id="KW-1185">Reference proteome</keyword>
<proteinExistence type="inferred from homology"/>
<dbReference type="InterPro" id="IPR007214">
    <property type="entry name" value="YbaK/aa-tRNA-synth-assoc-dom"/>
</dbReference>
<dbReference type="PANTHER" id="PTHR30411:SF0">
    <property type="entry name" value="CYS-TRNA(PRO)_CYS-TRNA(CYS) DEACYLASE YBAK"/>
    <property type="match status" value="1"/>
</dbReference>
<dbReference type="RefSeq" id="WP_187975238.1">
    <property type="nucleotide sequence ID" value="NZ_CP046884.1"/>
</dbReference>